<dbReference type="SUPFAM" id="SSF56112">
    <property type="entry name" value="Protein kinase-like (PK-like)"/>
    <property type="match status" value="1"/>
</dbReference>
<accession>A0A0P1IH46</accession>
<keyword evidence="3" id="KW-1185">Reference proteome</keyword>
<name>A0A0P1IH46_9RHOB</name>
<dbReference type="AlphaFoldDB" id="A0A0P1IH46"/>
<dbReference type="InterPro" id="IPR002575">
    <property type="entry name" value="Aminoglycoside_PTrfase"/>
</dbReference>
<proteinExistence type="predicted"/>
<evidence type="ECO:0000313" key="3">
    <source>
        <dbReference type="Proteomes" id="UP000051870"/>
    </source>
</evidence>
<keyword evidence="2" id="KW-0808">Transferase</keyword>
<dbReference type="RefSeq" id="WP_082645317.1">
    <property type="nucleotide sequence ID" value="NZ_CYTW01000006.1"/>
</dbReference>
<keyword evidence="2" id="KW-0418">Kinase</keyword>
<dbReference type="InterPro" id="IPR011009">
    <property type="entry name" value="Kinase-like_dom_sf"/>
</dbReference>
<feature type="domain" description="Aminoglycoside phosphotransferase" evidence="1">
    <location>
        <begin position="18"/>
        <end position="230"/>
    </location>
</feature>
<organism evidence="2 3">
    <name type="scientific">Shimia thalassica</name>
    <dbReference type="NCBI Taxonomy" id="1715693"/>
    <lineage>
        <taxon>Bacteria</taxon>
        <taxon>Pseudomonadati</taxon>
        <taxon>Pseudomonadota</taxon>
        <taxon>Alphaproteobacteria</taxon>
        <taxon>Rhodobacterales</taxon>
        <taxon>Roseobacteraceae</taxon>
    </lineage>
</organism>
<dbReference type="Gene3D" id="3.90.1200.10">
    <property type="match status" value="1"/>
</dbReference>
<gene>
    <name evidence="2" type="ORF">PH7735_03723</name>
</gene>
<dbReference type="Pfam" id="PF01636">
    <property type="entry name" value="APH"/>
    <property type="match status" value="1"/>
</dbReference>
<protein>
    <submittedName>
        <fullName evidence="2">Thiamine kinase</fullName>
    </submittedName>
</protein>
<dbReference type="STRING" id="1715693.PH7735_03723"/>
<dbReference type="Proteomes" id="UP000051870">
    <property type="component" value="Unassembled WGS sequence"/>
</dbReference>
<evidence type="ECO:0000313" key="2">
    <source>
        <dbReference type="EMBL" id="CUK12810.1"/>
    </source>
</evidence>
<reference evidence="3" key="1">
    <citation type="submission" date="2015-09" db="EMBL/GenBank/DDBJ databases">
        <authorList>
            <person name="Rodrigo-Torres Lidia"/>
            <person name="Arahal R.David."/>
        </authorList>
    </citation>
    <scope>NUCLEOTIDE SEQUENCE [LARGE SCALE GENOMIC DNA]</scope>
    <source>
        <strain evidence="3">CECT 7735</strain>
    </source>
</reference>
<dbReference type="EMBL" id="CYTW01000006">
    <property type="protein sequence ID" value="CUK12810.1"/>
    <property type="molecule type" value="Genomic_DNA"/>
</dbReference>
<sequence>MRQLLLDELAIDEGAQWLPLQGGRTNFTWQIRQGADVSGLVVKLYRGPANNPLFPNDPYSEASLLTFLQGKFPAQELIGTYLCEAGVCNVFKHIPGSAWSEGVAEVAELMRNLHGLDHPADLRHLPNGSRELQKHATEILQKCSGSSVLKGMEPVGSVGPSEQIGLLHSDIVPGNLIKGKGGLSLIDWQCPGIGDPCEDIAIFLSPAMQSLYRGRPLTKAEETGFFDAYADEHVAQRYRMLAPFYHWRMAAYCLWQSENGRPEYRDAMAHEVAALQRSISL</sequence>
<dbReference type="GO" id="GO:0016301">
    <property type="term" value="F:kinase activity"/>
    <property type="evidence" value="ECO:0007669"/>
    <property type="project" value="UniProtKB-KW"/>
</dbReference>
<evidence type="ECO:0000259" key="1">
    <source>
        <dbReference type="Pfam" id="PF01636"/>
    </source>
</evidence>
<dbReference type="GeneID" id="83882696"/>